<feature type="compositionally biased region" description="Basic and acidic residues" evidence="1">
    <location>
        <begin position="928"/>
        <end position="966"/>
    </location>
</feature>
<dbReference type="AlphaFoldDB" id="A0A9D5DJF3"/>
<comment type="caution">
    <text evidence="4">The sequence shown here is derived from an EMBL/GenBank/DDBJ whole genome shotgun (WGS) entry which is preliminary data.</text>
</comment>
<sequence length="1029" mass="113759">MNKSLITQYFFLLVVILLSWTGGLLGEKYEAAEYEECENPEFVFPWKNDYLNACLGFQCHRVRQHKSWFRFWDKSPKYVHQNVNGGEQVIQCSDCKGFLKKGALFGGMSVCTPIEFGGDFDTPKGWVSIATASLQINKEIKSKSSIKLIPDNWRIDGETSRTVLDLSKCSISEEDSSVALSIIVTLSNIADSSKKSPKYRQILGLSDDSINVRIKTLGYDADGSVDGPGDDDDDDDDDDYYEGEDPQQGMAPDDGVHEYLLYDMNRMASTHRIPRDMSNKKPKGKKRRVKTQKPFVGVENLPGKWKLSKGQASIYSSSDIVKLDLASDLHPNELVEAILTCNNKYMNCNIQDFVSCFNILCKSVTKEELIRRAALKKARQFISDSIITGRTQPIMGYGGVQFQPPFTNGLVNVNAIQAPYIPRTQGATTIAGSGLSSINIQGSGGMLNRDMNSNASVRDRPQAGTLAGGGNYSVPRMVFANSGPQMSSLNANVVGVQNPALYKNPILNIAPGRAQANIQNQRAPDLVSVNITGAVSKPQAVVSGQQKPGNTKVVIVNSGESAPNKPNISGSSQKAVHQRQSYHPVNIRLTESAPTSSTTNYIIKGVDTNVTPAPVQYKLILEQKPATTIYTQVMQPTPATKPASQPQVINIKLKQPQTLNSIKVLPKEPETIKLNIIQPTTTVTSNPVQVKLVRVNRPNQEKKAFKIVPQSSKSQIKIDSKPVNTVLISGKLNIRSEKTSDPIRPVENVLKLNEVRVSPKPKAQKILVKVPGTTIKTIKLVKRSPNPILETSGSRKILRLVPDNELQKRKRIIVSDLDYNKKKDSRSRNLYKVPIPASYGDILLEERDERPHNRRAKVKLIRPVAESRVYIPRKSSSKATGKTLKLGKVVLVNDKDSDSISDNESDIDEINSGDSEFSTLVLKKVAKKRESEKPTDDAKPNIEAMGKREQHSTFKEDSSIEEKSENIESNDSGSELAHSSLSESSDYETNSKHKSYNETISTGKSILGYSILTSSFLFTIFIIMKLFLL</sequence>
<feature type="compositionally biased region" description="Low complexity" evidence="1">
    <location>
        <begin position="967"/>
        <end position="984"/>
    </location>
</feature>
<reference evidence="4" key="1">
    <citation type="submission" date="2022-10" db="EMBL/GenBank/DDBJ databases">
        <title>Adaptive evolution leads to modifications in subtelomeric GC content in a zoonotic Cryptosporidium species.</title>
        <authorList>
            <person name="Li J."/>
            <person name="Feng Y."/>
            <person name="Xiao L."/>
        </authorList>
    </citation>
    <scope>NUCLEOTIDE SEQUENCE</scope>
    <source>
        <strain evidence="4">33844</strain>
    </source>
</reference>
<dbReference type="Proteomes" id="UP001067231">
    <property type="component" value="Unassembled WGS sequence"/>
</dbReference>
<feature type="region of interest" description="Disordered" evidence="1">
    <location>
        <begin position="221"/>
        <end position="254"/>
    </location>
</feature>
<keyword evidence="2" id="KW-0472">Membrane</keyword>
<evidence type="ECO:0000256" key="3">
    <source>
        <dbReference type="SAM" id="SignalP"/>
    </source>
</evidence>
<dbReference type="EMBL" id="JAPCXC010000003">
    <property type="protein sequence ID" value="KAJ1613359.1"/>
    <property type="molecule type" value="Genomic_DNA"/>
</dbReference>
<protein>
    <submittedName>
        <fullName evidence="4">Signal peptide plus transmembrane domain or GPI anchor</fullName>
    </submittedName>
</protein>
<dbReference type="OrthoDB" id="343211at2759"/>
<organism evidence="4">
    <name type="scientific">Cryptosporidium canis</name>
    <dbReference type="NCBI Taxonomy" id="195482"/>
    <lineage>
        <taxon>Eukaryota</taxon>
        <taxon>Sar</taxon>
        <taxon>Alveolata</taxon>
        <taxon>Apicomplexa</taxon>
        <taxon>Conoidasida</taxon>
        <taxon>Coccidia</taxon>
        <taxon>Eucoccidiorida</taxon>
        <taxon>Eimeriorina</taxon>
        <taxon>Cryptosporidiidae</taxon>
        <taxon>Cryptosporidium</taxon>
    </lineage>
</organism>
<feature type="compositionally biased region" description="Acidic residues" evidence="1">
    <location>
        <begin position="228"/>
        <end position="245"/>
    </location>
</feature>
<evidence type="ECO:0000256" key="2">
    <source>
        <dbReference type="SAM" id="Phobius"/>
    </source>
</evidence>
<keyword evidence="2" id="KW-1133">Transmembrane helix</keyword>
<gene>
    <name evidence="4" type="ORF">OJ253_227</name>
</gene>
<feature type="signal peptide" evidence="3">
    <location>
        <begin position="1"/>
        <end position="26"/>
    </location>
</feature>
<evidence type="ECO:0000256" key="1">
    <source>
        <dbReference type="SAM" id="MobiDB-lite"/>
    </source>
</evidence>
<accession>A0A9D5DJF3</accession>
<proteinExistence type="predicted"/>
<keyword evidence="3" id="KW-0732">Signal</keyword>
<name>A0A9D5DJF3_9CRYT</name>
<feature type="chain" id="PRO_5038520248" evidence="3">
    <location>
        <begin position="27"/>
        <end position="1029"/>
    </location>
</feature>
<keyword evidence="2 4" id="KW-0812">Transmembrane</keyword>
<feature type="transmembrane region" description="Helical" evidence="2">
    <location>
        <begin position="1006"/>
        <end position="1028"/>
    </location>
</feature>
<evidence type="ECO:0000313" key="4">
    <source>
        <dbReference type="EMBL" id="KAJ1613359.1"/>
    </source>
</evidence>
<feature type="region of interest" description="Disordered" evidence="1">
    <location>
        <begin position="926"/>
        <end position="990"/>
    </location>
</feature>